<evidence type="ECO:0000256" key="4">
    <source>
        <dbReference type="ARBA" id="ARBA00023242"/>
    </source>
</evidence>
<feature type="compositionally biased region" description="Low complexity" evidence="6">
    <location>
        <begin position="326"/>
        <end position="357"/>
    </location>
</feature>
<dbReference type="Pfam" id="PF05920">
    <property type="entry name" value="Homeobox_KN"/>
    <property type="match status" value="1"/>
</dbReference>
<dbReference type="SMART" id="SM00389">
    <property type="entry name" value="HOX"/>
    <property type="match status" value="1"/>
</dbReference>
<evidence type="ECO:0000313" key="9">
    <source>
        <dbReference type="Proteomes" id="UP000308730"/>
    </source>
</evidence>
<evidence type="ECO:0000259" key="7">
    <source>
        <dbReference type="PROSITE" id="PS50071"/>
    </source>
</evidence>
<comment type="subcellular location">
    <subcellularLocation>
        <location evidence="5">Nucleus</location>
    </subcellularLocation>
</comment>
<dbReference type="CDD" id="cd00086">
    <property type="entry name" value="homeodomain"/>
    <property type="match status" value="1"/>
</dbReference>
<evidence type="ECO:0000256" key="3">
    <source>
        <dbReference type="ARBA" id="ARBA00023155"/>
    </source>
</evidence>
<keyword evidence="3 5" id="KW-0371">Homeobox</keyword>
<sequence length="481" mass="52916">MIDKLPANADAQPLNSYNVAQLQFALEDPKNATLVDPLSFDVRILDTLSGSASPAAVHTPDVDVEYSERRMSSSVDSDTGSLHSTSRPEKRALSPTDSPDPKKSRPDTTLGPTTWSTHGSESDSPQPQQHDDISYDHSPRVQLPSIASTFHDRHELRRASLPTLWSESSATRLRLPAPSHRPTQSTTGLSSYAFPPNDAAATGADDRLSANHRPRLAADTQLGLYPSEYSLSSTLSSSSSFGFPPLSAEYKSTDDHWATGIVRPNSSPGQISPTSGLKYDDTLRHSQQLFGGITRIAGHSHHLTDRHGRIIKSEHDWNFPNDFTMSSSPSASGLPSAASQSMSGSPSRSPQQPQGTSVSSLVERPPRKRGKLPKPVTDFLKDWLHRHSDHPYPSEEEKKQLCHATGLSMSQVSNWMINQRFSPPVFSQQPPFQQRWLHERADERARDLESEPIPVLATAPAAVHVQQFDPKQLRVHAQSIK</sequence>
<dbReference type="InterPro" id="IPR008422">
    <property type="entry name" value="KN_HD"/>
</dbReference>
<dbReference type="AlphaFoldDB" id="A0A4S4MPZ8"/>
<dbReference type="Proteomes" id="UP000308730">
    <property type="component" value="Unassembled WGS sequence"/>
</dbReference>
<evidence type="ECO:0000256" key="6">
    <source>
        <dbReference type="SAM" id="MobiDB-lite"/>
    </source>
</evidence>
<name>A0A4S4MPZ8_9APHY</name>
<evidence type="ECO:0000256" key="5">
    <source>
        <dbReference type="PROSITE-ProRule" id="PRU00108"/>
    </source>
</evidence>
<organism evidence="8 9">
    <name type="scientific">Antrodiella citrinella</name>
    <dbReference type="NCBI Taxonomy" id="2447956"/>
    <lineage>
        <taxon>Eukaryota</taxon>
        <taxon>Fungi</taxon>
        <taxon>Dikarya</taxon>
        <taxon>Basidiomycota</taxon>
        <taxon>Agaricomycotina</taxon>
        <taxon>Agaricomycetes</taxon>
        <taxon>Polyporales</taxon>
        <taxon>Steccherinaceae</taxon>
        <taxon>Antrodiella</taxon>
    </lineage>
</organism>
<evidence type="ECO:0000256" key="2">
    <source>
        <dbReference type="ARBA" id="ARBA00023125"/>
    </source>
</evidence>
<dbReference type="Gene3D" id="1.10.10.60">
    <property type="entry name" value="Homeodomain-like"/>
    <property type="match status" value="1"/>
</dbReference>
<dbReference type="PROSITE" id="PS50071">
    <property type="entry name" value="HOMEOBOX_2"/>
    <property type="match status" value="1"/>
</dbReference>
<keyword evidence="4 5" id="KW-0539">Nucleus</keyword>
<accession>A0A4S4MPZ8</accession>
<dbReference type="InterPro" id="IPR009057">
    <property type="entry name" value="Homeodomain-like_sf"/>
</dbReference>
<reference evidence="8 9" key="1">
    <citation type="submission" date="2019-02" db="EMBL/GenBank/DDBJ databases">
        <title>Genome sequencing of the rare red list fungi Antrodiella citrinella (Flaviporus citrinellus).</title>
        <authorList>
            <person name="Buettner E."/>
            <person name="Kellner H."/>
        </authorList>
    </citation>
    <scope>NUCLEOTIDE SEQUENCE [LARGE SCALE GENOMIC DNA]</scope>
    <source>
        <strain evidence="8 9">DSM 108506</strain>
    </source>
</reference>
<dbReference type="OrthoDB" id="10056939at2759"/>
<feature type="compositionally biased region" description="Polar residues" evidence="6">
    <location>
        <begin position="72"/>
        <end position="85"/>
    </location>
</feature>
<dbReference type="PANTHER" id="PTHR11850">
    <property type="entry name" value="HOMEOBOX PROTEIN TRANSCRIPTION FACTORS"/>
    <property type="match status" value="1"/>
</dbReference>
<feature type="region of interest" description="Disordered" evidence="6">
    <location>
        <begin position="52"/>
        <end position="137"/>
    </location>
</feature>
<feature type="region of interest" description="Disordered" evidence="6">
    <location>
        <begin position="322"/>
        <end position="375"/>
    </location>
</feature>
<evidence type="ECO:0000256" key="1">
    <source>
        <dbReference type="ARBA" id="ARBA00005800"/>
    </source>
</evidence>
<protein>
    <recommendedName>
        <fullName evidence="7">Homeobox domain-containing protein</fullName>
    </recommendedName>
</protein>
<comment type="caution">
    <text evidence="8">The sequence shown here is derived from an EMBL/GenBank/DDBJ whole genome shotgun (WGS) entry which is preliminary data.</text>
</comment>
<dbReference type="SUPFAM" id="SSF46689">
    <property type="entry name" value="Homeodomain-like"/>
    <property type="match status" value="1"/>
</dbReference>
<feature type="compositionally biased region" description="Polar residues" evidence="6">
    <location>
        <begin position="110"/>
        <end position="128"/>
    </location>
</feature>
<keyword evidence="9" id="KW-1185">Reference proteome</keyword>
<evidence type="ECO:0000313" key="8">
    <source>
        <dbReference type="EMBL" id="THH28029.1"/>
    </source>
</evidence>
<dbReference type="GO" id="GO:0006355">
    <property type="term" value="P:regulation of DNA-templated transcription"/>
    <property type="evidence" value="ECO:0007669"/>
    <property type="project" value="InterPro"/>
</dbReference>
<dbReference type="GO" id="GO:0003677">
    <property type="term" value="F:DNA binding"/>
    <property type="evidence" value="ECO:0007669"/>
    <property type="project" value="UniProtKB-UniRule"/>
</dbReference>
<feature type="DNA-binding region" description="Homeobox" evidence="5">
    <location>
        <begin position="365"/>
        <end position="421"/>
    </location>
</feature>
<gene>
    <name evidence="8" type="ORF">EUX98_g6161</name>
</gene>
<dbReference type="EMBL" id="SGPM01000207">
    <property type="protein sequence ID" value="THH28029.1"/>
    <property type="molecule type" value="Genomic_DNA"/>
</dbReference>
<dbReference type="InterPro" id="IPR001356">
    <property type="entry name" value="HD"/>
</dbReference>
<keyword evidence="2 5" id="KW-0238">DNA-binding</keyword>
<proteinExistence type="inferred from homology"/>
<dbReference type="GO" id="GO:0005634">
    <property type="term" value="C:nucleus"/>
    <property type="evidence" value="ECO:0007669"/>
    <property type="project" value="UniProtKB-SubCell"/>
</dbReference>
<feature type="domain" description="Homeobox" evidence="7">
    <location>
        <begin position="363"/>
        <end position="420"/>
    </location>
</feature>
<comment type="similarity">
    <text evidence="1">Belongs to the TALE/M-ATYP homeobox family.</text>
</comment>
<dbReference type="InterPro" id="IPR050224">
    <property type="entry name" value="TALE_homeobox"/>
</dbReference>